<dbReference type="SUPFAM" id="SSF55681">
    <property type="entry name" value="Class II aaRS and biotin synthetases"/>
    <property type="match status" value="1"/>
</dbReference>
<dbReference type="GO" id="GO:0004821">
    <property type="term" value="F:histidine-tRNA ligase activity"/>
    <property type="evidence" value="ECO:0007669"/>
    <property type="project" value="UniProtKB-EC"/>
</dbReference>
<dbReference type="HAMAP" id="MF_00127">
    <property type="entry name" value="His_tRNA_synth"/>
    <property type="match status" value="1"/>
</dbReference>
<dbReference type="Gene3D" id="3.40.50.800">
    <property type="entry name" value="Anticodon-binding domain"/>
    <property type="match status" value="1"/>
</dbReference>
<dbReference type="GO" id="GO:0005524">
    <property type="term" value="F:ATP binding"/>
    <property type="evidence" value="ECO:0007669"/>
    <property type="project" value="UniProtKB-KW"/>
</dbReference>
<dbReference type="SUPFAM" id="SSF101908">
    <property type="entry name" value="Putative isomerase YbhE"/>
    <property type="match status" value="1"/>
</dbReference>
<evidence type="ECO:0000256" key="6">
    <source>
        <dbReference type="ARBA" id="ARBA00022737"/>
    </source>
</evidence>
<dbReference type="CDD" id="cd00859">
    <property type="entry name" value="HisRS_anticodon"/>
    <property type="match status" value="1"/>
</dbReference>
<dbReference type="InterPro" id="IPR004154">
    <property type="entry name" value="Anticodon-bd"/>
</dbReference>
<dbReference type="SUPFAM" id="SSF50978">
    <property type="entry name" value="WD40 repeat-like"/>
    <property type="match status" value="1"/>
</dbReference>
<evidence type="ECO:0000256" key="7">
    <source>
        <dbReference type="ARBA" id="ARBA00022741"/>
    </source>
</evidence>
<dbReference type="EMBL" id="OU503043">
    <property type="protein sequence ID" value="CAI9766143.1"/>
    <property type="molecule type" value="Genomic_DNA"/>
</dbReference>
<dbReference type="InterPro" id="IPR015943">
    <property type="entry name" value="WD40/YVTN_repeat-like_dom_sf"/>
</dbReference>
<dbReference type="InterPro" id="IPR033656">
    <property type="entry name" value="HisRS_anticodon"/>
</dbReference>
<keyword evidence="5" id="KW-0436">Ligase</keyword>
<evidence type="ECO:0000256" key="10">
    <source>
        <dbReference type="ARBA" id="ARBA00023146"/>
    </source>
</evidence>
<dbReference type="NCBIfam" id="TIGR00442">
    <property type="entry name" value="hisS"/>
    <property type="match status" value="1"/>
</dbReference>
<evidence type="ECO:0000256" key="12">
    <source>
        <dbReference type="ARBA" id="ARBA00047639"/>
    </source>
</evidence>
<dbReference type="FunFam" id="3.30.930.10:FF:000061">
    <property type="entry name" value="Histidine--tRNA ligase, cytoplasmic"/>
    <property type="match status" value="1"/>
</dbReference>
<organism evidence="17 18">
    <name type="scientific">Fraxinus pennsylvanica</name>
    <dbReference type="NCBI Taxonomy" id="56036"/>
    <lineage>
        <taxon>Eukaryota</taxon>
        <taxon>Viridiplantae</taxon>
        <taxon>Streptophyta</taxon>
        <taxon>Embryophyta</taxon>
        <taxon>Tracheophyta</taxon>
        <taxon>Spermatophyta</taxon>
        <taxon>Magnoliopsida</taxon>
        <taxon>eudicotyledons</taxon>
        <taxon>Gunneridae</taxon>
        <taxon>Pentapetalae</taxon>
        <taxon>asterids</taxon>
        <taxon>lamiids</taxon>
        <taxon>Lamiales</taxon>
        <taxon>Oleaceae</taxon>
        <taxon>Oleeae</taxon>
        <taxon>Fraxinus</taxon>
    </lineage>
</organism>
<dbReference type="CDD" id="cd00773">
    <property type="entry name" value="HisRS-like_core"/>
    <property type="match status" value="1"/>
</dbReference>
<keyword evidence="10" id="KW-0030">Aminoacyl-tRNA synthetase</keyword>
<dbReference type="Proteomes" id="UP000834106">
    <property type="component" value="Chromosome 8"/>
</dbReference>
<protein>
    <recommendedName>
        <fullName evidence="3">Histidine--tRNA ligase, cytoplasmic</fullName>
        <ecNumber evidence="2">6.1.1.21</ecNumber>
    </recommendedName>
    <alternativeName>
        <fullName evidence="11">Histidyl-tRNA synthetase</fullName>
    </alternativeName>
</protein>
<dbReference type="InterPro" id="IPR006595">
    <property type="entry name" value="CTLH_C"/>
</dbReference>
<gene>
    <name evidence="17" type="ORF">FPE_LOCUS13573</name>
</gene>
<evidence type="ECO:0000256" key="5">
    <source>
        <dbReference type="ARBA" id="ARBA00022598"/>
    </source>
</evidence>
<dbReference type="GO" id="GO:0006355">
    <property type="term" value="P:regulation of DNA-templated transcription"/>
    <property type="evidence" value="ECO:0007669"/>
    <property type="project" value="InterPro"/>
</dbReference>
<dbReference type="InterPro" id="IPR015807">
    <property type="entry name" value="His-tRNA-ligase"/>
</dbReference>
<dbReference type="SUPFAM" id="SSF50998">
    <property type="entry name" value="Quinoprotein alcohol dehydrogenase-like"/>
    <property type="match status" value="1"/>
</dbReference>
<dbReference type="InterPro" id="IPR006594">
    <property type="entry name" value="LisH"/>
</dbReference>
<keyword evidence="8" id="KW-0067">ATP-binding</keyword>
<feature type="domain" description="Aminoacyl-transfer RNA synthetases class-II family profile" evidence="15">
    <location>
        <begin position="1762"/>
        <end position="2108"/>
    </location>
</feature>
<feature type="region of interest" description="Disordered" evidence="14">
    <location>
        <begin position="1684"/>
        <end position="1706"/>
    </location>
</feature>
<dbReference type="InterPro" id="IPR054080">
    <property type="entry name" value="TPR1-like_2nd"/>
</dbReference>
<feature type="repeat" description="WD" evidence="13">
    <location>
        <begin position="434"/>
        <end position="477"/>
    </location>
</feature>
<dbReference type="PROSITE" id="PS50294">
    <property type="entry name" value="WD_REPEATS_REGION"/>
    <property type="match status" value="1"/>
</dbReference>
<dbReference type="Gene3D" id="3.30.930.10">
    <property type="entry name" value="Bira Bifunctional Protein, Domain 2"/>
    <property type="match status" value="1"/>
</dbReference>
<dbReference type="InterPro" id="IPR041715">
    <property type="entry name" value="HisRS-like_core"/>
</dbReference>
<dbReference type="Pfam" id="PF03129">
    <property type="entry name" value="HGTP_anticodon"/>
    <property type="match status" value="1"/>
</dbReference>
<dbReference type="Pfam" id="PF21889">
    <property type="entry name" value="TPR1-like_2nd"/>
    <property type="match status" value="1"/>
</dbReference>
<dbReference type="PROSITE" id="PS50896">
    <property type="entry name" value="LISH"/>
    <property type="match status" value="1"/>
</dbReference>
<evidence type="ECO:0000259" key="15">
    <source>
        <dbReference type="PROSITE" id="PS50862"/>
    </source>
</evidence>
<dbReference type="SMART" id="SM00320">
    <property type="entry name" value="WD40"/>
    <property type="match status" value="13"/>
</dbReference>
<dbReference type="Pfam" id="PF13393">
    <property type="entry name" value="tRNA-synt_His"/>
    <property type="match status" value="1"/>
</dbReference>
<proteinExistence type="inferred from homology"/>
<dbReference type="EC" id="6.1.1.21" evidence="2"/>
<dbReference type="PANTHER" id="PTHR44083">
    <property type="entry name" value="TOPLESS-RELATED PROTEIN 1-RELATED"/>
    <property type="match status" value="1"/>
</dbReference>
<evidence type="ECO:0000256" key="3">
    <source>
        <dbReference type="ARBA" id="ARBA00015302"/>
    </source>
</evidence>
<dbReference type="PROSITE" id="PS50082">
    <property type="entry name" value="WD_REPEATS_2"/>
    <property type="match status" value="3"/>
</dbReference>
<dbReference type="InterPro" id="IPR019775">
    <property type="entry name" value="WD40_repeat_CS"/>
</dbReference>
<evidence type="ECO:0000256" key="13">
    <source>
        <dbReference type="PROSITE-ProRule" id="PRU00221"/>
    </source>
</evidence>
<comment type="catalytic activity">
    <reaction evidence="12">
        <text>tRNA(His) + L-histidine + ATP = L-histidyl-tRNA(His) + AMP + diphosphate + H(+)</text>
        <dbReference type="Rhea" id="RHEA:17313"/>
        <dbReference type="Rhea" id="RHEA-COMP:9665"/>
        <dbReference type="Rhea" id="RHEA-COMP:9689"/>
        <dbReference type="ChEBI" id="CHEBI:15378"/>
        <dbReference type="ChEBI" id="CHEBI:30616"/>
        <dbReference type="ChEBI" id="CHEBI:33019"/>
        <dbReference type="ChEBI" id="CHEBI:57595"/>
        <dbReference type="ChEBI" id="CHEBI:78442"/>
        <dbReference type="ChEBI" id="CHEBI:78527"/>
        <dbReference type="ChEBI" id="CHEBI:456215"/>
        <dbReference type="EC" id="6.1.1.21"/>
    </reaction>
</comment>
<dbReference type="SMART" id="SM00668">
    <property type="entry name" value="CTLH"/>
    <property type="match status" value="1"/>
</dbReference>
<feature type="repeat" description="WD" evidence="13">
    <location>
        <begin position="884"/>
        <end position="925"/>
    </location>
</feature>
<evidence type="ECO:0000256" key="8">
    <source>
        <dbReference type="ARBA" id="ARBA00022840"/>
    </source>
</evidence>
<keyword evidence="9" id="KW-0648">Protein biosynthesis</keyword>
<reference evidence="17" key="1">
    <citation type="submission" date="2023-05" db="EMBL/GenBank/DDBJ databases">
        <authorList>
            <person name="Huff M."/>
        </authorList>
    </citation>
    <scope>NUCLEOTIDE SEQUENCE</scope>
</reference>
<comment type="similarity">
    <text evidence="1">Belongs to the class-II aminoacyl-tRNA synthetase family.</text>
</comment>
<evidence type="ECO:0000313" key="17">
    <source>
        <dbReference type="EMBL" id="CAI9766143.1"/>
    </source>
</evidence>
<dbReference type="PROSITE" id="PS50862">
    <property type="entry name" value="AA_TRNA_LIGASE_II"/>
    <property type="match status" value="1"/>
</dbReference>
<evidence type="ECO:0000256" key="2">
    <source>
        <dbReference type="ARBA" id="ARBA00012815"/>
    </source>
</evidence>
<accession>A0AAD1ZC58</accession>
<feature type="domain" description="CTLH" evidence="16">
    <location>
        <begin position="34"/>
        <end position="92"/>
    </location>
</feature>
<dbReference type="Gene3D" id="1.20.200.10">
    <property type="entry name" value="Fumarase/aspartase (Central domain)"/>
    <property type="match status" value="1"/>
</dbReference>
<name>A0AAD1ZC58_9LAMI</name>
<dbReference type="InterPro" id="IPR036621">
    <property type="entry name" value="Anticodon-bd_dom_sf"/>
</dbReference>
<evidence type="ECO:0000256" key="14">
    <source>
        <dbReference type="SAM" id="MobiDB-lite"/>
    </source>
</evidence>
<dbReference type="InterPro" id="IPR045864">
    <property type="entry name" value="aa-tRNA-synth_II/BPL/LPL"/>
</dbReference>
<feature type="repeat" description="WD" evidence="13">
    <location>
        <begin position="1203"/>
        <end position="1246"/>
    </location>
</feature>
<evidence type="ECO:0000313" key="18">
    <source>
        <dbReference type="Proteomes" id="UP000834106"/>
    </source>
</evidence>
<dbReference type="InterPro" id="IPR027728">
    <property type="entry name" value="Topless_fam"/>
</dbReference>
<dbReference type="InterPro" id="IPR054532">
    <property type="entry name" value="TPL_SMU1_LisH-like"/>
</dbReference>
<dbReference type="PROSITE" id="PS00678">
    <property type="entry name" value="WD_REPEATS_1"/>
    <property type="match status" value="2"/>
</dbReference>
<keyword evidence="6" id="KW-0677">Repeat</keyword>
<dbReference type="InterPro" id="IPR011047">
    <property type="entry name" value="Quinoprotein_ADH-like_sf"/>
</dbReference>
<dbReference type="InterPro" id="IPR006195">
    <property type="entry name" value="aa-tRNA-synth_II"/>
</dbReference>
<dbReference type="GO" id="GO:0006427">
    <property type="term" value="P:histidyl-tRNA aminoacylation"/>
    <property type="evidence" value="ECO:0007669"/>
    <property type="project" value="InterPro"/>
</dbReference>
<sequence>MSSLSRELVFLILQFLDEEKFKETVHKLEKESGFFFNMRYFEDAVTNGEWEEVEKYLSGFIKVDDNRYSMKVFFEIRKQKYLEALDKGDHAKAVEILTKGLKVFSSFNEDLFNEMTMLLTLQNFRENEQLSKYGDTKSARAIMLIELKKLIEANPLFRDKLQFPTFRNSRLRTLINQSLNWQHQICKNPRPNPDIKTLFVDHSCGQPNGAHAPSPNPLMGSVPKVGGFPSIGGPGLFQHGPTTLTGSLAGWMANLSPVPHQAVSAGPMGLTPNDADSEHVLKRSKPFGVSEEVNNLPVNILPVTYPGQSHPHTSESADDVPKILVANLNQGSAVKSMDFHPNQQTLLLVGTNIGDITIWEVSRREKVAFKNFKVWDLGACSMTLQASLANEYTASVNRVMWSSDGNLFGVAYSKHIVHLYAYNGADELRNHLEIDAHVGSVNDVAFSHPNKQLCIITCGEDKAIKVWDAATGARQYTFEGHEAPVYSVCPHYKENIQFIFSTAFDGKIKVWLYDNMGSRVDYNAPGLSCTTMAYSADGTRLFSCGTSKDGESHIVEWNESEGAVKRTYLGLGKRSVGVVQFDTTKNRFLAAGDEFAIKYWDVDNVNLLTTCDADGGLPASPCIRFNKEGMLLAVSTSENGVKVLANSEGILLMRFMENRASGAVAKVPMVVPFCSSGSAAGTSTATSVAALNGDGRNLPDIKPKISDDLEKPKVWKWTEISKPSQLRSLRLPDSLLSVRIIRLIYTNSGDAILALAYNAVHKLWKWHRNERNVTGKATTVEPPQLWQPPSGILMTNDISNANLEESVPCFALSKKDSYVMSASGGEISLFNMMTFKTMTSFMPPPPASTYIAFHPLDNNIIAIGTEDSSIQIYNVRFDEFKSKLKGHLKRVTGLAFSNVLNVLVSSGADAQLCVWSLDGWEKKASSFLQIPPGRTPNPMAQTRVQFHQDQTQVLVVHETQIAIYDGWKLGCIEQWIPPESSAAIADATYSCNSQSVYASFEDGSVSVFTAMGLKLRCLINATAYLPSSMRTPTTDNPALDYQTADSEHVLKRSKTFGVSEEVNNLPVNMLPVTYPGQSHPHASQSADDVPKTLVANLNQGSAVKSMDFHPNQQTLLLVGTNIGDITIWEVSRRERVAFKNFKVWDLGACSMTLRASLANEYTASVNRVMWSSDGNLFGVAYSKHIVHIYAYNGADELRNHLEIDAHVGSVNDVAFSHPNKQLCIITCGEDKAIKVWDAATGARQYTFEGHEAPVYSVCPHYKENIQFIFSTAFDGKINAWLYDNMGSRVDYDAPGLSCTTMAYSADGTRRNSATSGGGPIGDSATCNRTLAEVAMAAERRAVTLGGKGYSLTSSSVFEVANGLARFNVELSALSRISSSSNSKSTTTTKFALSIPDYLSAEEARASILLLLNKLLLSLSPVAFQLQDILKETSLNPNYTIDNVPIDDVALLDYSMAAIDGISAILDHRSTALSAVADAVAALSCEALRADTSCFNLIDSGDGSSSKDDVAVASDLKVFLNGSKLVNSSKNLVDPAVAKITSAHGSFRESVRWLHSRSRVQLNSGSRACPSGTADAMSPVLLSLAWALWNLGDLSFQRAKLVGNSISRVELSSCMMEMLDANCPHVDSLENLYMSAQTALSKKDYVLFLHEIYGLSDLFRKIISWEATAAFISLEGSDLIEKSQVNNGGEKVPSSENNAKTDKKGEKKKKVVLGKGTAALMQFIKSRLLSEASEPDSISASAVLVKCSQNFLSILDPRDLGFDCLVKKVKEIIESNESRRLPKLPKGTRDFAKEQMAIREKAFSIIVDVFKRHGARALDTPAFELRETLMGKYGEDSKLIYDLADQGGELCSLRYDLTVPFARYVAMNGLTSFKRYQIAKVYRRDNPSKGRYREFYQCDFDIAGQFEKMGPDFEVIKILTELLNELDIGDYEVKLNHRKLLDGMLALCGVPQEKYRTICSSIDKLDKQTFEQIKKEMVEEKGLTEDIADKIGTFVGQRGAPVELLSKLKQEGSKFLENSESELALNELEILFKSLEKSKCIDKVVFDLSLARGLDYYTGVIFEAVFKGAAQVGSIAAGGRYDNLIGMFGAKQVPAVGISLGIERVFAIMEQLQRDKDQDIRAAETEVLVCIIGDELSLAAEVVSELWEAKVKAEFNVHKRVMKHIDRARESRIPWMVIIGERELNEGVVKLKDVTASKEYEVPRSQLVEELKGRLNNTLPS</sequence>
<dbReference type="PROSITE" id="PS50897">
    <property type="entry name" value="CTLH"/>
    <property type="match status" value="1"/>
</dbReference>
<evidence type="ECO:0000256" key="11">
    <source>
        <dbReference type="ARBA" id="ARBA00030619"/>
    </source>
</evidence>
<evidence type="ECO:0000256" key="9">
    <source>
        <dbReference type="ARBA" id="ARBA00022917"/>
    </source>
</evidence>
<dbReference type="Pfam" id="PF17814">
    <property type="entry name" value="LisH_TPL"/>
    <property type="match status" value="1"/>
</dbReference>
<dbReference type="FunFam" id="2.130.10.10:FF:000558">
    <property type="entry name" value="Topless-related protein 1"/>
    <property type="match status" value="2"/>
</dbReference>
<dbReference type="InterPro" id="IPR036322">
    <property type="entry name" value="WD40_repeat_dom_sf"/>
</dbReference>
<dbReference type="InterPro" id="IPR048419">
    <property type="entry name" value="Topless_Znf"/>
</dbReference>
<keyword evidence="7" id="KW-0547">Nucleotide-binding</keyword>
<dbReference type="InterPro" id="IPR008948">
    <property type="entry name" value="L-Aspartase-like"/>
</dbReference>
<dbReference type="PANTHER" id="PTHR44083:SF48">
    <property type="entry name" value="TOPLESS-RELATED PROTEIN 4"/>
    <property type="match status" value="1"/>
</dbReference>
<dbReference type="Pfam" id="PF21359">
    <property type="entry name" value="zf_topless"/>
    <property type="match status" value="1"/>
</dbReference>
<dbReference type="Pfam" id="PF00400">
    <property type="entry name" value="WD40"/>
    <property type="match status" value="5"/>
</dbReference>
<dbReference type="SUPFAM" id="SSF48557">
    <property type="entry name" value="L-aspartase-like"/>
    <property type="match status" value="1"/>
</dbReference>
<evidence type="ECO:0000256" key="4">
    <source>
        <dbReference type="ARBA" id="ARBA00022574"/>
    </source>
</evidence>
<evidence type="ECO:0000259" key="16">
    <source>
        <dbReference type="PROSITE" id="PS50897"/>
    </source>
</evidence>
<dbReference type="SMART" id="SM00667">
    <property type="entry name" value="LisH"/>
    <property type="match status" value="1"/>
</dbReference>
<evidence type="ECO:0000256" key="1">
    <source>
        <dbReference type="ARBA" id="ARBA00008226"/>
    </source>
</evidence>
<dbReference type="FunFam" id="3.40.50.800:FF:000012">
    <property type="entry name" value="Histidine--tRNA ligase, cytoplasmic"/>
    <property type="match status" value="1"/>
</dbReference>
<keyword evidence="4 13" id="KW-0853">WD repeat</keyword>
<dbReference type="Gene3D" id="2.130.10.10">
    <property type="entry name" value="YVTN repeat-like/Quinoprotein amine dehydrogenase"/>
    <property type="match status" value="4"/>
</dbReference>
<keyword evidence="18" id="KW-1185">Reference proteome</keyword>
<dbReference type="SUPFAM" id="SSF52954">
    <property type="entry name" value="Class II aaRS ABD-related"/>
    <property type="match status" value="1"/>
</dbReference>
<dbReference type="InterPro" id="IPR001680">
    <property type="entry name" value="WD40_rpt"/>
</dbReference>